<reference evidence="2 3" key="1">
    <citation type="submission" date="2020-05" db="EMBL/GenBank/DDBJ databases">
        <title>Complete genome sequence of Gemmatimonas greenlandica TET16.</title>
        <authorList>
            <person name="Zeng Y."/>
        </authorList>
    </citation>
    <scope>NUCLEOTIDE SEQUENCE [LARGE SCALE GENOMIC DNA]</scope>
    <source>
        <strain evidence="2 3">TET16</strain>
    </source>
</reference>
<dbReference type="EMBL" id="CP053085">
    <property type="protein sequence ID" value="QJR37969.1"/>
    <property type="molecule type" value="Genomic_DNA"/>
</dbReference>
<evidence type="ECO:0000256" key="1">
    <source>
        <dbReference type="SAM" id="MobiDB-lite"/>
    </source>
</evidence>
<accession>A0A6M4IW93</accession>
<protein>
    <submittedName>
        <fullName evidence="2">Uncharacterized protein</fullName>
    </submittedName>
</protein>
<proteinExistence type="predicted"/>
<dbReference type="Proteomes" id="UP000500938">
    <property type="component" value="Chromosome"/>
</dbReference>
<organism evidence="2 3">
    <name type="scientific">Gemmatimonas groenlandica</name>
    <dbReference type="NCBI Taxonomy" id="2732249"/>
    <lineage>
        <taxon>Bacteria</taxon>
        <taxon>Pseudomonadati</taxon>
        <taxon>Gemmatimonadota</taxon>
        <taxon>Gemmatimonadia</taxon>
        <taxon>Gemmatimonadales</taxon>
        <taxon>Gemmatimonadaceae</taxon>
        <taxon>Gemmatimonas</taxon>
    </lineage>
</organism>
<name>A0A6M4IW93_9BACT</name>
<dbReference type="RefSeq" id="WP_171227406.1">
    <property type="nucleotide sequence ID" value="NZ_CP053085.1"/>
</dbReference>
<keyword evidence="3" id="KW-1185">Reference proteome</keyword>
<dbReference type="KEGG" id="ggr:HKW67_21785"/>
<dbReference type="AlphaFoldDB" id="A0A6M4IW93"/>
<evidence type="ECO:0000313" key="2">
    <source>
        <dbReference type="EMBL" id="QJR37969.1"/>
    </source>
</evidence>
<feature type="region of interest" description="Disordered" evidence="1">
    <location>
        <begin position="1"/>
        <end position="20"/>
    </location>
</feature>
<evidence type="ECO:0000313" key="3">
    <source>
        <dbReference type="Proteomes" id="UP000500938"/>
    </source>
</evidence>
<gene>
    <name evidence="2" type="ORF">HKW67_21785</name>
</gene>
<sequence>MTDRPSKHEPHHIPSDDEHDVPLEPWMLELAREAADELDADVVVPREMMWARINRERRAAAGGATTPPVRRALPSPRLWTRVAAVAAVLVGGVAIGRYVVPAAPTIVAVSDSARVPNDRARSGAGLGPDALAELPQSSDPVRVAMGEHLARTVALLTTVRDQDPSMGPGADVTAWARDLLSTTRLLIDEPQLRDERTRRLLQDLELVLVQIIQARGSAPETQRAPKETIRETNLLPRVRAIVTASRPIEETINSLTYGGD</sequence>